<evidence type="ECO:0000256" key="2">
    <source>
        <dbReference type="ARBA" id="ARBA00010917"/>
    </source>
</evidence>
<keyword evidence="5" id="KW-1000">Mitochondrion outer membrane</keyword>
<protein>
    <recommendedName>
        <fullName evidence="12">Mitochondrial import receptor subunit TOM7</fullName>
    </recommendedName>
</protein>
<dbReference type="AlphaFoldDB" id="A0A507EBT7"/>
<evidence type="ECO:0000256" key="6">
    <source>
        <dbReference type="ARBA" id="ARBA00022927"/>
    </source>
</evidence>
<comment type="similarity">
    <text evidence="2">Belongs to the Tom7 family.</text>
</comment>
<keyword evidence="4" id="KW-0812">Transmembrane</keyword>
<dbReference type="OrthoDB" id="284357at2759"/>
<sequence length="51" mass="5976">MHEETRERIMKVLEWGRKAIHIGFIPFVLYLGFTRSTPRPNILRLISPLAA</sequence>
<comment type="caution">
    <text evidence="10">The sequence shown here is derived from an EMBL/GenBank/DDBJ whole genome shotgun (WGS) entry which is preliminary data.</text>
</comment>
<evidence type="ECO:0000256" key="8">
    <source>
        <dbReference type="ARBA" id="ARBA00023128"/>
    </source>
</evidence>
<dbReference type="GO" id="GO:0005742">
    <property type="term" value="C:mitochondrial outer membrane translocase complex"/>
    <property type="evidence" value="ECO:0007669"/>
    <property type="project" value="InterPro"/>
</dbReference>
<dbReference type="Proteomes" id="UP000318582">
    <property type="component" value="Unassembled WGS sequence"/>
</dbReference>
<evidence type="ECO:0000256" key="1">
    <source>
        <dbReference type="ARBA" id="ARBA00004572"/>
    </source>
</evidence>
<keyword evidence="9" id="KW-0472">Membrane</keyword>
<keyword evidence="3" id="KW-0813">Transport</keyword>
<proteinExistence type="inferred from homology"/>
<evidence type="ECO:0008006" key="12">
    <source>
        <dbReference type="Google" id="ProtNLM"/>
    </source>
</evidence>
<dbReference type="STRING" id="109895.A0A507EBT7"/>
<keyword evidence="11" id="KW-1185">Reference proteome</keyword>
<organism evidence="10 11">
    <name type="scientific">Powellomyces hirtus</name>
    <dbReference type="NCBI Taxonomy" id="109895"/>
    <lineage>
        <taxon>Eukaryota</taxon>
        <taxon>Fungi</taxon>
        <taxon>Fungi incertae sedis</taxon>
        <taxon>Chytridiomycota</taxon>
        <taxon>Chytridiomycota incertae sedis</taxon>
        <taxon>Chytridiomycetes</taxon>
        <taxon>Spizellomycetales</taxon>
        <taxon>Powellomycetaceae</taxon>
        <taxon>Powellomyces</taxon>
    </lineage>
</organism>
<evidence type="ECO:0000256" key="4">
    <source>
        <dbReference type="ARBA" id="ARBA00022692"/>
    </source>
</evidence>
<dbReference type="Pfam" id="PF08038">
    <property type="entry name" value="Tom7"/>
    <property type="match status" value="1"/>
</dbReference>
<evidence type="ECO:0000313" key="10">
    <source>
        <dbReference type="EMBL" id="TPX61274.1"/>
    </source>
</evidence>
<gene>
    <name evidence="10" type="ORF">PhCBS80983_g01208</name>
</gene>
<dbReference type="EMBL" id="QEAQ01000008">
    <property type="protein sequence ID" value="TPX61274.1"/>
    <property type="molecule type" value="Genomic_DNA"/>
</dbReference>
<accession>A0A507EBT7</accession>
<dbReference type="GO" id="GO:0030150">
    <property type="term" value="P:protein import into mitochondrial matrix"/>
    <property type="evidence" value="ECO:0007669"/>
    <property type="project" value="InterPro"/>
</dbReference>
<keyword evidence="8" id="KW-0496">Mitochondrion</keyword>
<reference evidence="10 11" key="1">
    <citation type="journal article" date="2019" name="Sci. Rep.">
        <title>Comparative genomics of chytrid fungi reveal insights into the obligate biotrophic and pathogenic lifestyle of Synchytrium endobioticum.</title>
        <authorList>
            <person name="van de Vossenberg B.T.L.H."/>
            <person name="Warris S."/>
            <person name="Nguyen H.D.T."/>
            <person name="van Gent-Pelzer M.P.E."/>
            <person name="Joly D.L."/>
            <person name="van de Geest H.C."/>
            <person name="Bonants P.J.M."/>
            <person name="Smith D.S."/>
            <person name="Levesque C.A."/>
            <person name="van der Lee T.A.J."/>
        </authorList>
    </citation>
    <scope>NUCLEOTIDE SEQUENCE [LARGE SCALE GENOMIC DNA]</scope>
    <source>
        <strain evidence="10 11">CBS 809.83</strain>
    </source>
</reference>
<dbReference type="GO" id="GO:0045040">
    <property type="term" value="P:protein insertion into mitochondrial outer membrane"/>
    <property type="evidence" value="ECO:0007669"/>
    <property type="project" value="TreeGrafter"/>
</dbReference>
<name>A0A507EBT7_9FUNG</name>
<evidence type="ECO:0000256" key="9">
    <source>
        <dbReference type="ARBA" id="ARBA00023136"/>
    </source>
</evidence>
<evidence type="ECO:0000256" key="7">
    <source>
        <dbReference type="ARBA" id="ARBA00022989"/>
    </source>
</evidence>
<comment type="subcellular location">
    <subcellularLocation>
        <location evidence="1">Mitochondrion outer membrane</location>
        <topology evidence="1">Single-pass membrane protein</topology>
    </subcellularLocation>
</comment>
<keyword evidence="7" id="KW-1133">Transmembrane helix</keyword>
<evidence type="ECO:0000256" key="5">
    <source>
        <dbReference type="ARBA" id="ARBA00022787"/>
    </source>
</evidence>
<dbReference type="PANTHER" id="PTHR34944:SF2">
    <property type="entry name" value="MITOCHONDRIAL IMPORT RECEPTOR SUBUNIT TOM7"/>
    <property type="match status" value="1"/>
</dbReference>
<evidence type="ECO:0000313" key="11">
    <source>
        <dbReference type="Proteomes" id="UP000318582"/>
    </source>
</evidence>
<dbReference type="InterPro" id="IPR012621">
    <property type="entry name" value="Tom7"/>
</dbReference>
<dbReference type="PANTHER" id="PTHR34944">
    <property type="entry name" value="MITOCHONDRIAL IMPORT RECEPTOR SUBUNIT TOM7"/>
    <property type="match status" value="1"/>
</dbReference>
<evidence type="ECO:0000256" key="3">
    <source>
        <dbReference type="ARBA" id="ARBA00022448"/>
    </source>
</evidence>
<keyword evidence="6" id="KW-0653">Protein transport</keyword>